<dbReference type="Pfam" id="PF14357">
    <property type="entry name" value="DUF4404"/>
    <property type="match status" value="1"/>
</dbReference>
<name>A0A545ST86_9GAMM</name>
<comment type="caution">
    <text evidence="1">The sequence shown here is derived from an EMBL/GenBank/DDBJ whole genome shotgun (WGS) entry which is preliminary data.</text>
</comment>
<dbReference type="EMBL" id="VHSG01000029">
    <property type="protein sequence ID" value="TQV68171.1"/>
    <property type="molecule type" value="Genomic_DNA"/>
</dbReference>
<proteinExistence type="predicted"/>
<dbReference type="Proteomes" id="UP000319732">
    <property type="component" value="Unassembled WGS sequence"/>
</dbReference>
<dbReference type="AlphaFoldDB" id="A0A545ST86"/>
<accession>A0A545ST86</accession>
<sequence>MRDQLNDLLTKLNREIDAHDQLDDEQREQLRALSNHIDALLYAEEQPGDSEHEPIQESIVMLEDKFPRVTALLREVQQVLINIGV</sequence>
<protein>
    <submittedName>
        <fullName evidence="1">DUF4404 family protein</fullName>
    </submittedName>
</protein>
<dbReference type="InterPro" id="IPR025516">
    <property type="entry name" value="DUF4404"/>
</dbReference>
<gene>
    <name evidence="1" type="ORF">FKG94_24105</name>
</gene>
<evidence type="ECO:0000313" key="1">
    <source>
        <dbReference type="EMBL" id="TQV68171.1"/>
    </source>
</evidence>
<reference evidence="1 2" key="1">
    <citation type="submission" date="2019-06" db="EMBL/GenBank/DDBJ databases">
        <title>Whole genome sequence for Cellvibrionaceae sp. R142.</title>
        <authorList>
            <person name="Wang G."/>
        </authorList>
    </citation>
    <scope>NUCLEOTIDE SEQUENCE [LARGE SCALE GENOMIC DNA]</scope>
    <source>
        <strain evidence="1 2">R142</strain>
    </source>
</reference>
<organism evidence="1 2">
    <name type="scientific">Exilibacterium tricleocarpae</name>
    <dbReference type="NCBI Taxonomy" id="2591008"/>
    <lineage>
        <taxon>Bacteria</taxon>
        <taxon>Pseudomonadati</taxon>
        <taxon>Pseudomonadota</taxon>
        <taxon>Gammaproteobacteria</taxon>
        <taxon>Cellvibrionales</taxon>
        <taxon>Cellvibrionaceae</taxon>
        <taxon>Exilibacterium</taxon>
    </lineage>
</organism>
<dbReference type="RefSeq" id="WP_142929512.1">
    <property type="nucleotide sequence ID" value="NZ_ML660107.1"/>
</dbReference>
<evidence type="ECO:0000313" key="2">
    <source>
        <dbReference type="Proteomes" id="UP000319732"/>
    </source>
</evidence>
<keyword evidence="2" id="KW-1185">Reference proteome</keyword>